<dbReference type="PANTHER" id="PTHR19288:SF46">
    <property type="entry name" value="HALOACID DEHALOGENASE-LIKE HYDROLASE DOMAIN-CONTAINING PROTEIN 2"/>
    <property type="match status" value="1"/>
</dbReference>
<evidence type="ECO:0008006" key="3">
    <source>
        <dbReference type="Google" id="ProtNLM"/>
    </source>
</evidence>
<dbReference type="InterPro" id="IPR023214">
    <property type="entry name" value="HAD_sf"/>
</dbReference>
<dbReference type="Pfam" id="PF13242">
    <property type="entry name" value="Hydrolase_like"/>
    <property type="match status" value="1"/>
</dbReference>
<keyword evidence="1" id="KW-0378">Hydrolase</keyword>
<dbReference type="Gene3D" id="3.40.50.1000">
    <property type="entry name" value="HAD superfamily/HAD-like"/>
    <property type="match status" value="2"/>
</dbReference>
<dbReference type="GO" id="GO:0005737">
    <property type="term" value="C:cytoplasm"/>
    <property type="evidence" value="ECO:0007669"/>
    <property type="project" value="TreeGrafter"/>
</dbReference>
<name>A0A7S0N923_9CHLO</name>
<dbReference type="InterPro" id="IPR036412">
    <property type="entry name" value="HAD-like_sf"/>
</dbReference>
<organism evidence="2">
    <name type="scientific">Pyramimonas obovata</name>
    <dbReference type="NCBI Taxonomy" id="1411642"/>
    <lineage>
        <taxon>Eukaryota</taxon>
        <taxon>Viridiplantae</taxon>
        <taxon>Chlorophyta</taxon>
        <taxon>Pyramimonadophyceae</taxon>
        <taxon>Pyramimonadales</taxon>
        <taxon>Pyramimonadaceae</taxon>
        <taxon>Pyramimonas</taxon>
        <taxon>Pyramimonas incertae sedis</taxon>
    </lineage>
</organism>
<dbReference type="InterPro" id="IPR006357">
    <property type="entry name" value="HAD-SF_hydro_IIA"/>
</dbReference>
<dbReference type="GO" id="GO:0016791">
    <property type="term" value="F:phosphatase activity"/>
    <property type="evidence" value="ECO:0007669"/>
    <property type="project" value="InterPro"/>
</dbReference>
<evidence type="ECO:0000256" key="1">
    <source>
        <dbReference type="ARBA" id="ARBA00022801"/>
    </source>
</evidence>
<dbReference type="PANTHER" id="PTHR19288">
    <property type="entry name" value="4-NITROPHENYLPHOSPHATASE-RELATED"/>
    <property type="match status" value="1"/>
</dbReference>
<dbReference type="NCBIfam" id="TIGR01460">
    <property type="entry name" value="HAD-SF-IIA"/>
    <property type="match status" value="1"/>
</dbReference>
<accession>A0A7S0N923</accession>
<dbReference type="AlphaFoldDB" id="A0A7S0N923"/>
<dbReference type="InterPro" id="IPR006349">
    <property type="entry name" value="PGP_euk"/>
</dbReference>
<protein>
    <recommendedName>
        <fullName evidence="3">Phosphoglycolate phosphatase</fullName>
    </recommendedName>
</protein>
<dbReference type="SUPFAM" id="SSF56784">
    <property type="entry name" value="HAD-like"/>
    <property type="match status" value="1"/>
</dbReference>
<evidence type="ECO:0000313" key="2">
    <source>
        <dbReference type="EMBL" id="CAD8660517.1"/>
    </source>
</evidence>
<dbReference type="Pfam" id="PF13344">
    <property type="entry name" value="Hydrolase_6"/>
    <property type="match status" value="1"/>
</dbReference>
<dbReference type="EMBL" id="HBFA01012301">
    <property type="protein sequence ID" value="CAD8660517.1"/>
    <property type="molecule type" value="Transcribed_RNA"/>
</dbReference>
<sequence>MFVRAQVDYAHRAASSFASGGCGVRKLSAVPVFPRHQELLQNTRSPLGSRLAPARLQATSTSEMRESVRVSPMLLEEPVPAILEDIDTLVLDCDGVLWQGEDLIEGSKEALIKLREAGKQLLFVTNNSSKSRAMYVEKFRKLGIHAEKEEIIGASYAAAAWLKNQNFDKKVFSIGDVGVSLELEELGIEVASAEGAEGGPGCNVDQFKELKVDEDIGAVVVGCDQAFDYRKLCYASVAIQQGAAFVATNADSADSIGGRLMPGAGAMVEAIAAAAATRPTLVAGKPSPWLLQLLRTEFGVDFSRACVVGDRLDTDIQMGVDAGAKLNVLTLSGVSTWADVEAVQEAGEGAVPHVAVPTLSYLVG</sequence>
<gene>
    <name evidence="2" type="ORF">POBO1169_LOCUS6415</name>
</gene>
<reference evidence="2" key="1">
    <citation type="submission" date="2021-01" db="EMBL/GenBank/DDBJ databases">
        <authorList>
            <person name="Corre E."/>
            <person name="Pelletier E."/>
            <person name="Niang G."/>
            <person name="Scheremetjew M."/>
            <person name="Finn R."/>
            <person name="Kale V."/>
            <person name="Holt S."/>
            <person name="Cochrane G."/>
            <person name="Meng A."/>
            <person name="Brown T."/>
            <person name="Cohen L."/>
        </authorList>
    </citation>
    <scope>NUCLEOTIDE SEQUENCE</scope>
    <source>
        <strain evidence="2">CCMP722</strain>
    </source>
</reference>
<dbReference type="NCBIfam" id="TIGR01452">
    <property type="entry name" value="PGP_euk"/>
    <property type="match status" value="1"/>
</dbReference>
<proteinExistence type="predicted"/>